<comment type="caution">
    <text evidence="3">The sequence shown here is derived from an EMBL/GenBank/DDBJ whole genome shotgun (WGS) entry which is preliminary data.</text>
</comment>
<dbReference type="EMBL" id="JBAKIA010000035">
    <property type="protein sequence ID" value="MEJ8476936.1"/>
    <property type="molecule type" value="Genomic_DNA"/>
</dbReference>
<dbReference type="Gene3D" id="3.40.50.80">
    <property type="entry name" value="Nucleotide-binding domain of ferredoxin-NADP reductase (FNR) module"/>
    <property type="match status" value="1"/>
</dbReference>
<dbReference type="SUPFAM" id="SSF63380">
    <property type="entry name" value="Riboflavin synthase domain-like"/>
    <property type="match status" value="1"/>
</dbReference>
<keyword evidence="4" id="KW-1185">Reference proteome</keyword>
<name>A0ABU8TRY4_9HYPH</name>
<sequence>MGADHIYTASAEIDFPRVAEFIDYIAESIATHDIDLEQVDHGYRLTTQVGTGHLIAAASCLRLHVETPNKADLNRLKYTLAGPVSFIAASENLEIIWSGDEAAPSLPEDLRVLQVTSVRRQTPAMCRIRFSGENLARYDRSDQLHCRLIFQPKGVVTMQWPILDGRGRVVWPNDHFLPTRVYTIRAINSDEGWMEIDFSLHDPAGPATQWARDAAPGDTVGVLGPAANGAKRAAFHVLAGDETALPGIARILEGLGPEEKGQVFIEVNGPEEEQPLDRPQEIEIVWLHRFGLPAGTTALLSEAVRSVIWPSDLTQVFFWGGCEHKAFRDIHRFLRKEVGLPRDRMVFYSHWHRKLSEEDIISIGGKAYLP</sequence>
<gene>
    <name evidence="3" type="ORF">V6575_22915</name>
</gene>
<evidence type="ECO:0000313" key="3">
    <source>
        <dbReference type="EMBL" id="MEJ8476936.1"/>
    </source>
</evidence>
<dbReference type="PANTHER" id="PTHR30157">
    <property type="entry name" value="FERRIC REDUCTASE, NADPH-DEPENDENT"/>
    <property type="match status" value="1"/>
</dbReference>
<reference evidence="3 4" key="1">
    <citation type="submission" date="2024-02" db="EMBL/GenBank/DDBJ databases">
        <title>Roseibium algae sp. nov., isolated from marine alga (Grateloupia sp.), showing potential in myo-inositol conversion.</title>
        <authorList>
            <person name="Wang Y."/>
        </authorList>
    </citation>
    <scope>NUCLEOTIDE SEQUENCE [LARGE SCALE GENOMIC DNA]</scope>
    <source>
        <strain evidence="3 4">H3510</strain>
    </source>
</reference>
<dbReference type="CDD" id="cd06193">
    <property type="entry name" value="siderophore_interacting"/>
    <property type="match status" value="1"/>
</dbReference>
<dbReference type="Pfam" id="PF04954">
    <property type="entry name" value="SIP"/>
    <property type="match status" value="1"/>
</dbReference>
<dbReference type="InterPro" id="IPR007037">
    <property type="entry name" value="SIP_rossman_dom"/>
</dbReference>
<feature type="domain" description="FAD-binding FR-type" evidence="2">
    <location>
        <begin position="108"/>
        <end position="232"/>
    </location>
</feature>
<dbReference type="PANTHER" id="PTHR30157:SF0">
    <property type="entry name" value="NADPH-DEPENDENT FERRIC-CHELATE REDUCTASE"/>
    <property type="match status" value="1"/>
</dbReference>
<organism evidence="3 4">
    <name type="scientific">Roseibium algae</name>
    <dbReference type="NCBI Taxonomy" id="3123038"/>
    <lineage>
        <taxon>Bacteria</taxon>
        <taxon>Pseudomonadati</taxon>
        <taxon>Pseudomonadota</taxon>
        <taxon>Alphaproteobacteria</taxon>
        <taxon>Hyphomicrobiales</taxon>
        <taxon>Stappiaceae</taxon>
        <taxon>Roseibium</taxon>
    </lineage>
</organism>
<proteinExistence type="inferred from homology"/>
<dbReference type="InterPro" id="IPR039261">
    <property type="entry name" value="FNR_nucleotide-bd"/>
</dbReference>
<evidence type="ECO:0000313" key="4">
    <source>
        <dbReference type="Proteomes" id="UP001385499"/>
    </source>
</evidence>
<evidence type="ECO:0000256" key="1">
    <source>
        <dbReference type="ARBA" id="ARBA00035644"/>
    </source>
</evidence>
<dbReference type="RefSeq" id="WP_340277806.1">
    <property type="nucleotide sequence ID" value="NZ_JBAKIA010000035.1"/>
</dbReference>
<evidence type="ECO:0000259" key="2">
    <source>
        <dbReference type="PROSITE" id="PS51384"/>
    </source>
</evidence>
<dbReference type="Pfam" id="PF08021">
    <property type="entry name" value="FAD_binding_9"/>
    <property type="match status" value="1"/>
</dbReference>
<dbReference type="InterPro" id="IPR017927">
    <property type="entry name" value="FAD-bd_FR_type"/>
</dbReference>
<dbReference type="InterPro" id="IPR013113">
    <property type="entry name" value="SIP_FAD-bd"/>
</dbReference>
<dbReference type="Proteomes" id="UP001385499">
    <property type="component" value="Unassembled WGS sequence"/>
</dbReference>
<comment type="similarity">
    <text evidence="1">Belongs to the SIP oxidoreductase family.</text>
</comment>
<dbReference type="Gene3D" id="3.30.310.50">
    <property type="entry name" value="Alpha-D-phosphohexomutase, C-terminal domain"/>
    <property type="match status" value="1"/>
</dbReference>
<dbReference type="Gene3D" id="2.40.30.10">
    <property type="entry name" value="Translation factors"/>
    <property type="match status" value="1"/>
</dbReference>
<dbReference type="PROSITE" id="PS51384">
    <property type="entry name" value="FAD_FR"/>
    <property type="match status" value="1"/>
</dbReference>
<dbReference type="InterPro" id="IPR017938">
    <property type="entry name" value="Riboflavin_synthase-like_b-brl"/>
</dbReference>
<dbReference type="InterPro" id="IPR039374">
    <property type="entry name" value="SIP_fam"/>
</dbReference>
<accession>A0ABU8TRY4</accession>
<protein>
    <submittedName>
        <fullName evidence="3">Siderophore-interacting protein</fullName>
    </submittedName>
</protein>